<dbReference type="InterPro" id="IPR005556">
    <property type="entry name" value="SUN"/>
</dbReference>
<dbReference type="InterPro" id="IPR051526">
    <property type="entry name" value="Beta-Glucosidase_SUN"/>
</dbReference>
<accession>A0A168B617</accession>
<evidence type="ECO:0000256" key="7">
    <source>
        <dbReference type="ARBA" id="ARBA00023277"/>
    </source>
</evidence>
<dbReference type="STRING" id="1081109.A0A168B617"/>
<gene>
    <name evidence="12" type="ORF">AAL_04957</name>
</gene>
<comment type="caution">
    <text evidence="12">The sequence shown here is derived from an EMBL/GenBank/DDBJ whole genome shotgun (WGS) entry which is preliminary data.</text>
</comment>
<protein>
    <submittedName>
        <fullName evidence="12">SUN domain-containing protein</fullName>
    </submittedName>
</protein>
<evidence type="ECO:0000256" key="10">
    <source>
        <dbReference type="ARBA" id="ARBA00023326"/>
    </source>
</evidence>
<keyword evidence="13" id="KW-1185">Reference proteome</keyword>
<dbReference type="GO" id="GO:0000272">
    <property type="term" value="P:polysaccharide catabolic process"/>
    <property type="evidence" value="ECO:0007669"/>
    <property type="project" value="UniProtKB-KW"/>
</dbReference>
<dbReference type="GO" id="GO:0009986">
    <property type="term" value="C:cell surface"/>
    <property type="evidence" value="ECO:0007669"/>
    <property type="project" value="TreeGrafter"/>
</dbReference>
<evidence type="ECO:0000256" key="2">
    <source>
        <dbReference type="ARBA" id="ARBA00010579"/>
    </source>
</evidence>
<evidence type="ECO:0000256" key="5">
    <source>
        <dbReference type="ARBA" id="ARBA00022729"/>
    </source>
</evidence>
<evidence type="ECO:0000313" key="13">
    <source>
        <dbReference type="Proteomes" id="UP000078544"/>
    </source>
</evidence>
<keyword evidence="5" id="KW-0732">Signal</keyword>
<dbReference type="GO" id="GO:0031505">
    <property type="term" value="P:fungal-type cell wall organization"/>
    <property type="evidence" value="ECO:0007669"/>
    <property type="project" value="TreeGrafter"/>
</dbReference>
<dbReference type="Pfam" id="PF03856">
    <property type="entry name" value="SUN"/>
    <property type="match status" value="1"/>
</dbReference>
<dbReference type="Proteomes" id="UP000078544">
    <property type="component" value="Unassembled WGS sequence"/>
</dbReference>
<evidence type="ECO:0000256" key="1">
    <source>
        <dbReference type="ARBA" id="ARBA00004191"/>
    </source>
</evidence>
<keyword evidence="8" id="KW-0326">Glycosidase</keyword>
<keyword evidence="7" id="KW-0119">Carbohydrate metabolism</keyword>
<dbReference type="AlphaFoldDB" id="A0A168B617"/>
<evidence type="ECO:0000313" key="12">
    <source>
        <dbReference type="EMBL" id="KZZ94846.1"/>
    </source>
</evidence>
<dbReference type="GO" id="GO:0009277">
    <property type="term" value="C:fungal-type cell wall"/>
    <property type="evidence" value="ECO:0007669"/>
    <property type="project" value="TreeGrafter"/>
</dbReference>
<organism evidence="12 13">
    <name type="scientific">Moelleriella libera RCEF 2490</name>
    <dbReference type="NCBI Taxonomy" id="1081109"/>
    <lineage>
        <taxon>Eukaryota</taxon>
        <taxon>Fungi</taxon>
        <taxon>Dikarya</taxon>
        <taxon>Ascomycota</taxon>
        <taxon>Pezizomycotina</taxon>
        <taxon>Sordariomycetes</taxon>
        <taxon>Hypocreomycetidae</taxon>
        <taxon>Hypocreales</taxon>
        <taxon>Clavicipitaceae</taxon>
        <taxon>Moelleriella</taxon>
    </lineage>
</organism>
<keyword evidence="9" id="KW-0961">Cell wall biogenesis/degradation</keyword>
<evidence type="ECO:0000256" key="11">
    <source>
        <dbReference type="SAM" id="MobiDB-lite"/>
    </source>
</evidence>
<keyword evidence="6" id="KW-0378">Hydrolase</keyword>
<dbReference type="EMBL" id="AZGY01000010">
    <property type="protein sequence ID" value="KZZ94846.1"/>
    <property type="molecule type" value="Genomic_DNA"/>
</dbReference>
<keyword evidence="10" id="KW-0624">Polysaccharide degradation</keyword>
<proteinExistence type="inferred from homology"/>
<evidence type="ECO:0000256" key="9">
    <source>
        <dbReference type="ARBA" id="ARBA00023316"/>
    </source>
</evidence>
<evidence type="ECO:0000256" key="4">
    <source>
        <dbReference type="ARBA" id="ARBA00022525"/>
    </source>
</evidence>
<evidence type="ECO:0000256" key="6">
    <source>
        <dbReference type="ARBA" id="ARBA00022801"/>
    </source>
</evidence>
<feature type="compositionally biased region" description="Polar residues" evidence="11">
    <location>
        <begin position="126"/>
        <end position="139"/>
    </location>
</feature>
<name>A0A168B617_9HYPO</name>
<keyword evidence="4" id="KW-0964">Secreted</keyword>
<evidence type="ECO:0000256" key="3">
    <source>
        <dbReference type="ARBA" id="ARBA00022512"/>
    </source>
</evidence>
<sequence>MVSVKGFAQLTVAATLAIAHAANVHQHLHRHIKKELGSKVERRSPDVVTETVVVTQIDYEFRTQDGKPLDPAEAAALNRPAVPEAQPSIVPTPLPPAPKVAAPSSVQAGRKDSSQGAQFVEKPKVSPSQTSKATQVIAQSSSSSPPPVKSAPAPSLPNGGNGLNAPFPDNQVDCSSFPEQYGAMKLDYLPFGGYSGLQQVQQNFVLFESSSVSHIVTTDAGQNCTAGTMCSYACPPGYQKSQWPAAQGSTGQSVGGLFCNANGKLQLTRPEVKTLCIPGAGGVSVKNDLDEIVSTCRTDYPGTEAMVIPAIAKPGETVQITNPVMNEYYQYLGKPTSAQWYINPKGLGPDQACIWKSKNSQLAQSVGNWAPVVLGVGADGDNTWISLFLNKPTSQAPLDFNVEITGDVSSKCSYSKGSWSASDNGCTTSVRKGGKAVIRYF</sequence>
<dbReference type="OrthoDB" id="5339822at2759"/>
<comment type="subcellular location">
    <subcellularLocation>
        <location evidence="1">Secreted</location>
        <location evidence="1">Cell wall</location>
    </subcellularLocation>
</comment>
<dbReference type="PANTHER" id="PTHR31316">
    <property type="entry name" value="BETA-GLUCOSIDASE-LIKE PROTEIN NCA3, MITOCHONDRIAL-RELATED"/>
    <property type="match status" value="1"/>
</dbReference>
<keyword evidence="3" id="KW-0134">Cell wall</keyword>
<feature type="region of interest" description="Disordered" evidence="11">
    <location>
        <begin position="84"/>
        <end position="168"/>
    </location>
</feature>
<comment type="similarity">
    <text evidence="2">Belongs to the SUN family.</text>
</comment>
<dbReference type="PANTHER" id="PTHR31316:SF0">
    <property type="entry name" value="SECRETED BETA-GLUCOSIDASE SIM1-RELATED"/>
    <property type="match status" value="1"/>
</dbReference>
<reference evidence="12 13" key="1">
    <citation type="journal article" date="2016" name="Genome Biol. Evol.">
        <title>Divergent and convergent evolution of fungal pathogenicity.</title>
        <authorList>
            <person name="Shang Y."/>
            <person name="Xiao G."/>
            <person name="Zheng P."/>
            <person name="Cen K."/>
            <person name="Zhan S."/>
            <person name="Wang C."/>
        </authorList>
    </citation>
    <scope>NUCLEOTIDE SEQUENCE [LARGE SCALE GENOMIC DNA]</scope>
    <source>
        <strain evidence="12 13">RCEF 2490</strain>
    </source>
</reference>
<evidence type="ECO:0000256" key="8">
    <source>
        <dbReference type="ARBA" id="ARBA00023295"/>
    </source>
</evidence>
<dbReference type="GO" id="GO:0016798">
    <property type="term" value="F:hydrolase activity, acting on glycosyl bonds"/>
    <property type="evidence" value="ECO:0007669"/>
    <property type="project" value="UniProtKB-KW"/>
</dbReference>